<reference evidence="1 2" key="1">
    <citation type="journal article" date="2019" name="Environ. Microbiol.">
        <title>Genomics insights into ecotype formation of ammonia-oxidizing archaea in the deep ocean.</title>
        <authorList>
            <person name="Wang Y."/>
            <person name="Huang J.M."/>
            <person name="Cui G.J."/>
            <person name="Nunoura T."/>
            <person name="Takaki Y."/>
            <person name="Li W.L."/>
            <person name="Li J."/>
            <person name="Gao Z.M."/>
            <person name="Takai K."/>
            <person name="Zhang A.Q."/>
            <person name="Stepanauskas R."/>
        </authorList>
    </citation>
    <scope>NUCLEOTIDE SEQUENCE [LARGE SCALE GENOMIC DNA]</scope>
    <source>
        <strain evidence="1 2">F20</strain>
    </source>
</reference>
<gene>
    <name evidence="1" type="ORF">HX833_06425</name>
</gene>
<evidence type="ECO:0000313" key="2">
    <source>
        <dbReference type="Proteomes" id="UP000526196"/>
    </source>
</evidence>
<comment type="caution">
    <text evidence="1">The sequence shown here is derived from an EMBL/GenBank/DDBJ whole genome shotgun (WGS) entry which is preliminary data.</text>
</comment>
<dbReference type="AlphaFoldDB" id="A0A7K4NTH8"/>
<evidence type="ECO:0000313" key="1">
    <source>
        <dbReference type="EMBL" id="NWK05698.1"/>
    </source>
</evidence>
<accession>A0A7K4NTH8</accession>
<dbReference type="Proteomes" id="UP000526196">
    <property type="component" value="Unassembled WGS sequence"/>
</dbReference>
<dbReference type="EMBL" id="JACASX010000015">
    <property type="protein sequence ID" value="NWK05698.1"/>
    <property type="molecule type" value="Genomic_DNA"/>
</dbReference>
<name>A0A7K4NTH8_9ARCH</name>
<sequence length="143" mass="16230">MTSIQYPDGRPRTNDIDFVSFKNDFIELGECKQFVAGKSEMWLDSTKIAMLKLFGKIIGKFNRKIFLTGTDSYSLTRPTDFMYFTTLDSVLSGETPSKTCSGNIIIEKDNMIKSTREGFSELCNGLLDHFGRDIGSLTFKHLR</sequence>
<proteinExistence type="predicted"/>
<protein>
    <submittedName>
        <fullName evidence="1">Uncharacterized protein</fullName>
    </submittedName>
</protein>
<organism evidence="1 2">
    <name type="scientific">Marine Group I thaumarchaeote</name>
    <dbReference type="NCBI Taxonomy" id="2511932"/>
    <lineage>
        <taxon>Archaea</taxon>
        <taxon>Nitrososphaerota</taxon>
        <taxon>Marine Group I</taxon>
    </lineage>
</organism>